<protein>
    <recommendedName>
        <fullName evidence="3">CCHC-type domain-containing protein</fullName>
    </recommendedName>
</protein>
<dbReference type="PROSITE" id="PS50158">
    <property type="entry name" value="ZF_CCHC"/>
    <property type="match status" value="1"/>
</dbReference>
<evidence type="ECO:0000256" key="2">
    <source>
        <dbReference type="SAM" id="MobiDB-lite"/>
    </source>
</evidence>
<comment type="caution">
    <text evidence="4">The sequence shown here is derived from an EMBL/GenBank/DDBJ whole genome shotgun (WGS) entry which is preliminary data.</text>
</comment>
<sequence length="110" mass="11829">MLSKNFASYMKKREGRLKNGRRSDLGRSSSMVQCFECNGCGHVRKECSNLLKQNKWDDKNDSDTDSYDGEKLKNFVAFTTFVSGGRTKSATGYASASGSGSSCGGDGDGG</sequence>
<keyword evidence="1" id="KW-0863">Zinc-finger</keyword>
<organism evidence="4 5">
    <name type="scientific">Brassica cretica</name>
    <name type="common">Mustard</name>
    <dbReference type="NCBI Taxonomy" id="69181"/>
    <lineage>
        <taxon>Eukaryota</taxon>
        <taxon>Viridiplantae</taxon>
        <taxon>Streptophyta</taxon>
        <taxon>Embryophyta</taxon>
        <taxon>Tracheophyta</taxon>
        <taxon>Spermatophyta</taxon>
        <taxon>Magnoliopsida</taxon>
        <taxon>eudicotyledons</taxon>
        <taxon>Gunneridae</taxon>
        <taxon>Pentapetalae</taxon>
        <taxon>rosids</taxon>
        <taxon>malvids</taxon>
        <taxon>Brassicales</taxon>
        <taxon>Brassicaceae</taxon>
        <taxon>Brassiceae</taxon>
        <taxon>Brassica</taxon>
    </lineage>
</organism>
<evidence type="ECO:0000313" key="4">
    <source>
        <dbReference type="EMBL" id="KAF3594994.1"/>
    </source>
</evidence>
<dbReference type="SUPFAM" id="SSF57756">
    <property type="entry name" value="Retrovirus zinc finger-like domains"/>
    <property type="match status" value="1"/>
</dbReference>
<keyword evidence="1" id="KW-0479">Metal-binding</keyword>
<evidence type="ECO:0000256" key="1">
    <source>
        <dbReference type="PROSITE-ProRule" id="PRU00047"/>
    </source>
</evidence>
<proteinExistence type="predicted"/>
<accession>A0ABQ7EDG1</accession>
<evidence type="ECO:0000259" key="3">
    <source>
        <dbReference type="PROSITE" id="PS50158"/>
    </source>
</evidence>
<feature type="compositionally biased region" description="Low complexity" evidence="2">
    <location>
        <begin position="89"/>
        <end position="100"/>
    </location>
</feature>
<feature type="region of interest" description="Disordered" evidence="2">
    <location>
        <begin position="86"/>
        <end position="110"/>
    </location>
</feature>
<dbReference type="InterPro" id="IPR001878">
    <property type="entry name" value="Znf_CCHC"/>
</dbReference>
<dbReference type="EMBL" id="QGKV02000299">
    <property type="protein sequence ID" value="KAF3594994.1"/>
    <property type="molecule type" value="Genomic_DNA"/>
</dbReference>
<feature type="domain" description="CCHC-type" evidence="3">
    <location>
        <begin position="34"/>
        <end position="49"/>
    </location>
</feature>
<keyword evidence="1" id="KW-0862">Zinc</keyword>
<feature type="compositionally biased region" description="Gly residues" evidence="2">
    <location>
        <begin position="101"/>
        <end position="110"/>
    </location>
</feature>
<dbReference type="Proteomes" id="UP000266723">
    <property type="component" value="Unassembled WGS sequence"/>
</dbReference>
<evidence type="ECO:0000313" key="5">
    <source>
        <dbReference type="Proteomes" id="UP000266723"/>
    </source>
</evidence>
<keyword evidence="5" id="KW-1185">Reference proteome</keyword>
<reference evidence="4 5" key="1">
    <citation type="journal article" date="2020" name="BMC Genomics">
        <title>Intraspecific diversification of the crop wild relative Brassica cretica Lam. using demographic model selection.</title>
        <authorList>
            <person name="Kioukis A."/>
            <person name="Michalopoulou V.A."/>
            <person name="Briers L."/>
            <person name="Pirintsos S."/>
            <person name="Studholme D.J."/>
            <person name="Pavlidis P."/>
            <person name="Sarris P.F."/>
        </authorList>
    </citation>
    <scope>NUCLEOTIDE SEQUENCE [LARGE SCALE GENOMIC DNA]</scope>
    <source>
        <strain evidence="5">cv. PFS-1207/04</strain>
    </source>
</reference>
<gene>
    <name evidence="4" type="ORF">DY000_02021006</name>
</gene>
<name>A0ABQ7EDG1_BRACR</name>
<dbReference type="InterPro" id="IPR036875">
    <property type="entry name" value="Znf_CCHC_sf"/>
</dbReference>